<dbReference type="EnsemblMetazoa" id="GPAI025934-RA">
    <property type="protein sequence ID" value="GPAI025934-PA"/>
    <property type="gene ID" value="GPAI025934"/>
</dbReference>
<reference evidence="1" key="2">
    <citation type="submission" date="2020-05" db="UniProtKB">
        <authorList>
            <consortium name="EnsemblMetazoa"/>
        </authorList>
    </citation>
    <scope>IDENTIFICATION</scope>
    <source>
        <strain evidence="1">IAEA</strain>
    </source>
</reference>
<name>A0A1A9ZV21_GLOPL</name>
<reference evidence="2" key="1">
    <citation type="submission" date="2014-03" db="EMBL/GenBank/DDBJ databases">
        <authorList>
            <person name="Aksoy S."/>
            <person name="Warren W."/>
            <person name="Wilson R.K."/>
        </authorList>
    </citation>
    <scope>NUCLEOTIDE SEQUENCE [LARGE SCALE GENOMIC DNA]</scope>
    <source>
        <strain evidence="2">IAEA</strain>
    </source>
</reference>
<evidence type="ECO:0000313" key="1">
    <source>
        <dbReference type="EnsemblMetazoa" id="GPAI025934-PA"/>
    </source>
</evidence>
<dbReference type="VEuPathDB" id="VectorBase:GPAI025934"/>
<dbReference type="Proteomes" id="UP000092445">
    <property type="component" value="Unassembled WGS sequence"/>
</dbReference>
<accession>A0A1A9ZV21</accession>
<dbReference type="AlphaFoldDB" id="A0A1A9ZV21"/>
<organism evidence="1 2">
    <name type="scientific">Glossina pallidipes</name>
    <name type="common">Tsetse fly</name>
    <dbReference type="NCBI Taxonomy" id="7398"/>
    <lineage>
        <taxon>Eukaryota</taxon>
        <taxon>Metazoa</taxon>
        <taxon>Ecdysozoa</taxon>
        <taxon>Arthropoda</taxon>
        <taxon>Hexapoda</taxon>
        <taxon>Insecta</taxon>
        <taxon>Pterygota</taxon>
        <taxon>Neoptera</taxon>
        <taxon>Endopterygota</taxon>
        <taxon>Diptera</taxon>
        <taxon>Brachycera</taxon>
        <taxon>Muscomorpha</taxon>
        <taxon>Hippoboscoidea</taxon>
        <taxon>Glossinidae</taxon>
        <taxon>Glossina</taxon>
    </lineage>
</organism>
<protein>
    <submittedName>
        <fullName evidence="1">Uncharacterized protein</fullName>
    </submittedName>
</protein>
<evidence type="ECO:0000313" key="2">
    <source>
        <dbReference type="Proteomes" id="UP000092445"/>
    </source>
</evidence>
<keyword evidence="2" id="KW-1185">Reference proteome</keyword>
<sequence>MECNARTIELLKKTGIRCFLDILYNFACSSCEYIAVHWSCPPYGTHYHWCIVQCLKRCWQGGPIAWHFKTERLKCAYNRTSVRSLPSAFLVVNFPPMKLTTVLRFWEPLSQTTALTSNPTSSAILILFARLMKAPQNSFALNGTLCSYRQPAKVPLKQTTCKFMKNQEEFICTTVA</sequence>
<proteinExistence type="predicted"/>